<protein>
    <submittedName>
        <fullName evidence="1">Uncharacterized protein</fullName>
    </submittedName>
</protein>
<proteinExistence type="predicted"/>
<gene>
    <name evidence="1" type="ORF">EHP00_1833</name>
</gene>
<evidence type="ECO:0000313" key="2">
    <source>
        <dbReference type="Proteomes" id="UP000192758"/>
    </source>
</evidence>
<organism evidence="1 2">
    <name type="scientific">Ecytonucleospora hepatopenaei</name>
    <dbReference type="NCBI Taxonomy" id="646526"/>
    <lineage>
        <taxon>Eukaryota</taxon>
        <taxon>Fungi</taxon>
        <taxon>Fungi incertae sedis</taxon>
        <taxon>Microsporidia</taxon>
        <taxon>Enterocytozoonidae</taxon>
        <taxon>Ecytonucleospora</taxon>
    </lineage>
</organism>
<dbReference type="EMBL" id="MNPJ01000028">
    <property type="protein sequence ID" value="OQS53563.1"/>
    <property type="molecule type" value="Genomic_DNA"/>
</dbReference>
<comment type="caution">
    <text evidence="1">The sequence shown here is derived from an EMBL/GenBank/DDBJ whole genome shotgun (WGS) entry which is preliminary data.</text>
</comment>
<reference evidence="1 2" key="1">
    <citation type="journal article" date="2017" name="Environ. Microbiol.">
        <title>Decay of the glycolytic pathway and adaptation to intranuclear parasitism within Enterocytozoonidae microsporidia.</title>
        <authorList>
            <person name="Wiredu Boakye D."/>
            <person name="Jaroenlak P."/>
            <person name="Prachumwat A."/>
            <person name="Williams T.A."/>
            <person name="Bateman K.S."/>
            <person name="Itsathitphaisarn O."/>
            <person name="Sritunyalucksana K."/>
            <person name="Paszkiewicz K.H."/>
            <person name="Moore K.A."/>
            <person name="Stentiford G.D."/>
            <person name="Williams B.A."/>
        </authorList>
    </citation>
    <scope>NUCLEOTIDE SEQUENCE [LARGE SCALE GENOMIC DNA]</scope>
    <source>
        <strain evidence="1 2">TH1</strain>
    </source>
</reference>
<keyword evidence="2" id="KW-1185">Reference proteome</keyword>
<dbReference type="AlphaFoldDB" id="A0A1W0E2V4"/>
<evidence type="ECO:0000313" key="1">
    <source>
        <dbReference type="EMBL" id="OQS53563.1"/>
    </source>
</evidence>
<dbReference type="VEuPathDB" id="MicrosporidiaDB:EHP00_1833"/>
<accession>A0A1W0E2V4</accession>
<dbReference type="Proteomes" id="UP000192758">
    <property type="component" value="Unassembled WGS sequence"/>
</dbReference>
<sequence>MFVKFYRSFFKMFFYFLLFIINASRLVISHKNVDNKRIVKISQENKKEIPYERENCNFTFYVNPLKIKLSNVVDTIKNTNKDVVYTLKLTENKKIHIRFTQKLLDIQIEDGIFLDNEKAKKAFIDYALGVNIHSENI</sequence>
<name>A0A1W0E2V4_9MICR</name>